<dbReference type="OrthoDB" id="6362633at2759"/>
<dbReference type="PANTHER" id="PTHR10285">
    <property type="entry name" value="URIDINE KINASE"/>
    <property type="match status" value="1"/>
</dbReference>
<accession>A0A427Y8J8</accession>
<name>A0A427Y8J8_9TREE</name>
<organism evidence="2 3">
    <name type="scientific">Saitozyma podzolica</name>
    <dbReference type="NCBI Taxonomy" id="1890683"/>
    <lineage>
        <taxon>Eukaryota</taxon>
        <taxon>Fungi</taxon>
        <taxon>Dikarya</taxon>
        <taxon>Basidiomycota</taxon>
        <taxon>Agaricomycotina</taxon>
        <taxon>Tremellomycetes</taxon>
        <taxon>Tremellales</taxon>
        <taxon>Trimorphomycetaceae</taxon>
        <taxon>Saitozyma</taxon>
    </lineage>
</organism>
<protein>
    <submittedName>
        <fullName evidence="2">Uncharacterized protein</fullName>
    </submittedName>
</protein>
<proteinExistence type="predicted"/>
<dbReference type="Gene3D" id="3.40.50.300">
    <property type="entry name" value="P-loop containing nucleotide triphosphate hydrolases"/>
    <property type="match status" value="1"/>
</dbReference>
<evidence type="ECO:0000256" key="1">
    <source>
        <dbReference type="SAM" id="MobiDB-lite"/>
    </source>
</evidence>
<dbReference type="InterPro" id="IPR027417">
    <property type="entry name" value="P-loop_NTPase"/>
</dbReference>
<sequence>MVSLDGDDDVTAVADKILQAFKSTPDEGRLLVAIAGPPGSGKSTLAYPLTDLLNSRLLRRPPPAPQPTDNDASTGIASPPVLEGDELAICVGLDGWHYSRGELDGFPDPVEAHWRRGAAFTFNLPSYLTFLTSLRLPLSPNPPKGIPFPTFDHARKDPAPSPNPILPRHRIVLVEGLYTLLDRPGWRDTAEMYDIRVFVDCTRAVCRERVIRRNFAAGIVESLDKCAERVDAVDMVNGEEVRNHLFNPTHIVHPADEPERHQPGSS</sequence>
<dbReference type="Proteomes" id="UP000279259">
    <property type="component" value="Unassembled WGS sequence"/>
</dbReference>
<dbReference type="STRING" id="1890683.A0A427Y8J8"/>
<evidence type="ECO:0000313" key="3">
    <source>
        <dbReference type="Proteomes" id="UP000279259"/>
    </source>
</evidence>
<dbReference type="SUPFAM" id="SSF52540">
    <property type="entry name" value="P-loop containing nucleoside triphosphate hydrolases"/>
    <property type="match status" value="1"/>
</dbReference>
<evidence type="ECO:0000313" key="2">
    <source>
        <dbReference type="EMBL" id="RSH87450.1"/>
    </source>
</evidence>
<gene>
    <name evidence="2" type="ORF">EHS25_003360</name>
</gene>
<keyword evidence="3" id="KW-1185">Reference proteome</keyword>
<feature type="region of interest" description="Disordered" evidence="1">
    <location>
        <begin position="57"/>
        <end position="78"/>
    </location>
</feature>
<dbReference type="AlphaFoldDB" id="A0A427Y8J8"/>
<dbReference type="EMBL" id="RSCD01000017">
    <property type="protein sequence ID" value="RSH87450.1"/>
    <property type="molecule type" value="Genomic_DNA"/>
</dbReference>
<reference evidence="2 3" key="1">
    <citation type="submission" date="2018-11" db="EMBL/GenBank/DDBJ databases">
        <title>Genome sequence of Saitozyma podzolica DSM 27192.</title>
        <authorList>
            <person name="Aliyu H."/>
            <person name="Gorte O."/>
            <person name="Ochsenreither K."/>
        </authorList>
    </citation>
    <scope>NUCLEOTIDE SEQUENCE [LARGE SCALE GENOMIC DNA]</scope>
    <source>
        <strain evidence="2 3">DSM 27192</strain>
    </source>
</reference>
<comment type="caution">
    <text evidence="2">The sequence shown here is derived from an EMBL/GenBank/DDBJ whole genome shotgun (WGS) entry which is preliminary data.</text>
</comment>